<protein>
    <submittedName>
        <fullName evidence="1">Uncharacterized protein</fullName>
    </submittedName>
</protein>
<evidence type="ECO:0000313" key="1">
    <source>
        <dbReference type="EMBL" id="KAG6604214.1"/>
    </source>
</evidence>
<comment type="caution">
    <text evidence="1">The sequence shown here is derived from an EMBL/GenBank/DDBJ whole genome shotgun (WGS) entry which is preliminary data.</text>
</comment>
<accession>A0AAV6NWJ3</accession>
<proteinExistence type="predicted"/>
<evidence type="ECO:0000313" key="2">
    <source>
        <dbReference type="Proteomes" id="UP000685013"/>
    </source>
</evidence>
<name>A0AAV6NWJ3_9ROSI</name>
<dbReference type="Proteomes" id="UP000685013">
    <property type="component" value="Chromosome 3"/>
</dbReference>
<reference evidence="1 2" key="1">
    <citation type="journal article" date="2021" name="Hortic Res">
        <title>The domestication of Cucurbita argyrosperma as revealed by the genome of its wild relative.</title>
        <authorList>
            <person name="Barrera-Redondo J."/>
            <person name="Sanchez-de la Vega G."/>
            <person name="Aguirre-Liguori J.A."/>
            <person name="Castellanos-Morales G."/>
            <person name="Gutierrez-Guerrero Y.T."/>
            <person name="Aguirre-Dugua X."/>
            <person name="Aguirre-Planter E."/>
            <person name="Tenaillon M.I."/>
            <person name="Lira-Saade R."/>
            <person name="Eguiarte L.E."/>
        </authorList>
    </citation>
    <scope>NUCLEOTIDE SEQUENCE [LARGE SCALE GENOMIC DNA]</scope>
    <source>
        <strain evidence="1">JBR-2021</strain>
    </source>
</reference>
<sequence length="140" mass="16140">LMDSFELNMAIAHSCLIITGNDLEIVFDKREAQISRILNLEVIFSCCKLHDLQLVDVNLRIPELGLSVFIQCGFNIFSIKWNVIKKNTSLLEMYINAYELLLLLTGYPVDNLMKKFTDKIFLGQKTLQFFQETLDVNPGY</sequence>
<feature type="non-terminal residue" evidence="1">
    <location>
        <position position="1"/>
    </location>
</feature>
<dbReference type="AlphaFoldDB" id="A0AAV6NWJ3"/>
<dbReference type="EMBL" id="JAGKQH010000003">
    <property type="protein sequence ID" value="KAG6604214.1"/>
    <property type="molecule type" value="Genomic_DNA"/>
</dbReference>
<gene>
    <name evidence="1" type="ORF">SDJN03_04823</name>
</gene>
<keyword evidence="2" id="KW-1185">Reference proteome</keyword>
<organism evidence="1 2">
    <name type="scientific">Cucurbita argyrosperma subsp. sororia</name>
    <dbReference type="NCBI Taxonomy" id="37648"/>
    <lineage>
        <taxon>Eukaryota</taxon>
        <taxon>Viridiplantae</taxon>
        <taxon>Streptophyta</taxon>
        <taxon>Embryophyta</taxon>
        <taxon>Tracheophyta</taxon>
        <taxon>Spermatophyta</taxon>
        <taxon>Magnoliopsida</taxon>
        <taxon>eudicotyledons</taxon>
        <taxon>Gunneridae</taxon>
        <taxon>Pentapetalae</taxon>
        <taxon>rosids</taxon>
        <taxon>fabids</taxon>
        <taxon>Cucurbitales</taxon>
        <taxon>Cucurbitaceae</taxon>
        <taxon>Cucurbiteae</taxon>
        <taxon>Cucurbita</taxon>
    </lineage>
</organism>